<dbReference type="EMBL" id="VLNY01000001">
    <property type="protein sequence ID" value="KAA0025028.1"/>
    <property type="molecule type" value="Genomic_DNA"/>
</dbReference>
<comment type="caution">
    <text evidence="2">The sequence shown here is derived from an EMBL/GenBank/DDBJ whole genome shotgun (WGS) entry which is preliminary data.</text>
</comment>
<keyword evidence="1" id="KW-0472">Membrane</keyword>
<organism evidence="2 3">
    <name type="scientific">Antrihabitans cavernicola</name>
    <dbReference type="NCBI Taxonomy" id="2495913"/>
    <lineage>
        <taxon>Bacteria</taxon>
        <taxon>Bacillati</taxon>
        <taxon>Actinomycetota</taxon>
        <taxon>Actinomycetes</taxon>
        <taxon>Mycobacteriales</taxon>
        <taxon>Nocardiaceae</taxon>
        <taxon>Antrihabitans</taxon>
    </lineage>
</organism>
<evidence type="ECO:0000256" key="1">
    <source>
        <dbReference type="SAM" id="Phobius"/>
    </source>
</evidence>
<protein>
    <submittedName>
        <fullName evidence="2">DUF2752 domain-containing protein</fullName>
    </submittedName>
</protein>
<keyword evidence="1" id="KW-1133">Transmembrane helix</keyword>
<feature type="transmembrane region" description="Helical" evidence="1">
    <location>
        <begin position="80"/>
        <end position="100"/>
    </location>
</feature>
<proteinExistence type="predicted"/>
<dbReference type="OrthoDB" id="5966662at2"/>
<gene>
    <name evidence="2" type="ORF">FOY51_00190</name>
</gene>
<reference evidence="2 3" key="1">
    <citation type="submission" date="2019-07" db="EMBL/GenBank/DDBJ databases">
        <title>Rhodococcus cavernicolus sp. nov., isolated from a cave.</title>
        <authorList>
            <person name="Lee S.D."/>
        </authorList>
    </citation>
    <scope>NUCLEOTIDE SEQUENCE [LARGE SCALE GENOMIC DNA]</scope>
    <source>
        <strain evidence="2 3">C1-24</strain>
    </source>
</reference>
<evidence type="ECO:0000313" key="3">
    <source>
        <dbReference type="Proteomes" id="UP000322244"/>
    </source>
</evidence>
<name>A0A5A7SFX2_9NOCA</name>
<keyword evidence="1" id="KW-0812">Transmembrane</keyword>
<feature type="transmembrane region" description="Helical" evidence="1">
    <location>
        <begin position="47"/>
        <end position="68"/>
    </location>
</feature>
<sequence length="112" mass="12419">MLRVRDPHVDGAYGYCPFHAITGWWCPACGGMRAINDLTHGDVVASLSSNIFVVPLLAVLLVVWVRWLHRRWQGSDIRPLSIGTRTVVVVVVVATVFTIVRNTPWGSWLAPA</sequence>
<dbReference type="AlphaFoldDB" id="A0A5A7SFX2"/>
<keyword evidence="3" id="KW-1185">Reference proteome</keyword>
<dbReference type="InterPro" id="IPR021215">
    <property type="entry name" value="DUF2752"/>
</dbReference>
<evidence type="ECO:0000313" key="2">
    <source>
        <dbReference type="EMBL" id="KAA0025028.1"/>
    </source>
</evidence>
<accession>A0A5A7SFX2</accession>
<dbReference type="Pfam" id="PF10825">
    <property type="entry name" value="DUF2752"/>
    <property type="match status" value="1"/>
</dbReference>
<dbReference type="Proteomes" id="UP000322244">
    <property type="component" value="Unassembled WGS sequence"/>
</dbReference>